<organism evidence="2 3">
    <name type="scientific">Brassica cretica</name>
    <name type="common">Mustard</name>
    <dbReference type="NCBI Taxonomy" id="69181"/>
    <lineage>
        <taxon>Eukaryota</taxon>
        <taxon>Viridiplantae</taxon>
        <taxon>Streptophyta</taxon>
        <taxon>Embryophyta</taxon>
        <taxon>Tracheophyta</taxon>
        <taxon>Spermatophyta</taxon>
        <taxon>Magnoliopsida</taxon>
        <taxon>eudicotyledons</taxon>
        <taxon>Gunneridae</taxon>
        <taxon>Pentapetalae</taxon>
        <taxon>rosids</taxon>
        <taxon>malvids</taxon>
        <taxon>Brassicales</taxon>
        <taxon>Brassicaceae</taxon>
        <taxon>Brassiceae</taxon>
        <taxon>Brassica</taxon>
    </lineage>
</organism>
<evidence type="ECO:0000313" key="2">
    <source>
        <dbReference type="EMBL" id="KAF3569113.1"/>
    </source>
</evidence>
<comment type="caution">
    <text evidence="2">The sequence shown here is derived from an EMBL/GenBank/DDBJ whole genome shotgun (WGS) entry which is preliminary data.</text>
</comment>
<name>A0ABQ7DB73_BRACR</name>
<accession>A0ABQ7DB73</accession>
<dbReference type="Proteomes" id="UP000266723">
    <property type="component" value="Unassembled WGS sequence"/>
</dbReference>
<feature type="region of interest" description="Disordered" evidence="1">
    <location>
        <begin position="44"/>
        <end position="74"/>
    </location>
</feature>
<proteinExistence type="predicted"/>
<reference evidence="2 3" key="1">
    <citation type="journal article" date="2020" name="BMC Genomics">
        <title>Intraspecific diversification of the crop wild relative Brassica cretica Lam. using demographic model selection.</title>
        <authorList>
            <person name="Kioukis A."/>
            <person name="Michalopoulou V.A."/>
            <person name="Briers L."/>
            <person name="Pirintsos S."/>
            <person name="Studholme D.J."/>
            <person name="Pavlidis P."/>
            <person name="Sarris P.F."/>
        </authorList>
    </citation>
    <scope>NUCLEOTIDE SEQUENCE [LARGE SCALE GENOMIC DNA]</scope>
    <source>
        <strain evidence="3">cv. PFS-1207/04</strain>
    </source>
</reference>
<dbReference type="EMBL" id="QGKV02000759">
    <property type="protein sequence ID" value="KAF3569113.1"/>
    <property type="molecule type" value="Genomic_DNA"/>
</dbReference>
<sequence>MSIDEWMLLSIDKVLLMSIDIRDKGASVGHKICSSRILASPSIDTKGAPSIDSPSSPRHLPLARQTDYSSVIHA</sequence>
<evidence type="ECO:0000313" key="3">
    <source>
        <dbReference type="Proteomes" id="UP000266723"/>
    </source>
</evidence>
<keyword evidence="3" id="KW-1185">Reference proteome</keyword>
<protein>
    <submittedName>
        <fullName evidence="2">Uncharacterized protein</fullName>
    </submittedName>
</protein>
<gene>
    <name evidence="2" type="ORF">DY000_02016117</name>
</gene>
<evidence type="ECO:0000256" key="1">
    <source>
        <dbReference type="SAM" id="MobiDB-lite"/>
    </source>
</evidence>